<dbReference type="PANTHER" id="PTHR45453:SF1">
    <property type="entry name" value="PHOSPHATE REGULON SENSOR PROTEIN PHOR"/>
    <property type="match status" value="1"/>
</dbReference>
<keyword evidence="14" id="KW-0732">Signal</keyword>
<dbReference type="Proteomes" id="UP000265614">
    <property type="component" value="Unassembled WGS sequence"/>
</dbReference>
<sequence>MLAAVAGLLLGAAAALVALRGRPAAQEVERGERAVAADVPAGVAEVLAALRHSAAVVDAQGRVVRASPAAYASGVVRGQALGTPALQELVERVRDDGHARDAEVQVPRGALTAQQVQAQVRAAPLAGGALVLVLVDDRTESLRVEAVRRDFVANVSHELKTPVGALRLLAEAVSGASDDPEAVRRFAGRMQHEAERLSVLVQDIIDLSRLQGQDALDAPELVDLDHVVAEAVDRSRLIAGAKGIRLAHGGDQGVHVLGDEGLLVTALRNLVDNAVSYSPQHTQVTVGVRRTGDVVEVSVADQGIGIPERDLERIFERFYRVDPARSRMTGGTGLGLSIVKHVVANHGGELSVWSVEGAGSTFTLRLPVGSTHEAPDPLPDPLPVQEAAT</sequence>
<evidence type="ECO:0000259" key="15">
    <source>
        <dbReference type="PROSITE" id="PS50109"/>
    </source>
</evidence>
<feature type="chain" id="PRO_5039686042" description="Sensor-like histidine kinase SenX3" evidence="14">
    <location>
        <begin position="18"/>
        <end position="389"/>
    </location>
</feature>
<evidence type="ECO:0000256" key="3">
    <source>
        <dbReference type="ARBA" id="ARBA00012438"/>
    </source>
</evidence>
<proteinExistence type="predicted"/>
<dbReference type="EC" id="2.7.13.3" evidence="3"/>
<evidence type="ECO:0000256" key="12">
    <source>
        <dbReference type="ARBA" id="ARBA00039401"/>
    </source>
</evidence>
<keyword evidence="4" id="KW-1003">Cell membrane</keyword>
<name>A0A3A3Z5U4_9ACTN</name>
<dbReference type="PROSITE" id="PS50109">
    <property type="entry name" value="HIS_KIN"/>
    <property type="match status" value="1"/>
</dbReference>
<comment type="subcellular location">
    <subcellularLocation>
        <location evidence="2">Cell membrane</location>
    </subcellularLocation>
</comment>
<dbReference type="InterPro" id="IPR050351">
    <property type="entry name" value="BphY/WalK/GraS-like"/>
</dbReference>
<dbReference type="FunFam" id="1.10.287.130:FF:000008">
    <property type="entry name" value="Two-component sensor histidine kinase"/>
    <property type="match status" value="1"/>
</dbReference>
<dbReference type="InterPro" id="IPR004358">
    <property type="entry name" value="Sig_transdc_His_kin-like_C"/>
</dbReference>
<evidence type="ECO:0000313" key="16">
    <source>
        <dbReference type="EMBL" id="RJK98348.1"/>
    </source>
</evidence>
<dbReference type="SUPFAM" id="SSF47384">
    <property type="entry name" value="Homodimeric domain of signal transducing histidine kinase"/>
    <property type="match status" value="1"/>
</dbReference>
<evidence type="ECO:0000256" key="10">
    <source>
        <dbReference type="ARBA" id="ARBA00023012"/>
    </source>
</evidence>
<reference evidence="16 17" key="1">
    <citation type="submission" date="2018-09" db="EMBL/GenBank/DDBJ databases">
        <title>YIM 75000 draft genome.</title>
        <authorList>
            <person name="Tang S."/>
            <person name="Feng Y."/>
        </authorList>
    </citation>
    <scope>NUCLEOTIDE SEQUENCE [LARGE SCALE GENOMIC DNA]</scope>
    <source>
        <strain evidence="16 17">YIM 75000</strain>
    </source>
</reference>
<comment type="caution">
    <text evidence="16">The sequence shown here is derived from an EMBL/GenBank/DDBJ whole genome shotgun (WGS) entry which is preliminary data.</text>
</comment>
<evidence type="ECO:0000256" key="5">
    <source>
        <dbReference type="ARBA" id="ARBA00022553"/>
    </source>
</evidence>
<dbReference type="FunFam" id="3.30.565.10:FF:000006">
    <property type="entry name" value="Sensor histidine kinase WalK"/>
    <property type="match status" value="1"/>
</dbReference>
<dbReference type="Gene3D" id="1.10.287.130">
    <property type="match status" value="1"/>
</dbReference>
<comment type="catalytic activity">
    <reaction evidence="1">
        <text>ATP + protein L-histidine = ADP + protein N-phospho-L-histidine.</text>
        <dbReference type="EC" id="2.7.13.3"/>
    </reaction>
</comment>
<dbReference type="SMART" id="SM00387">
    <property type="entry name" value="HATPase_c"/>
    <property type="match status" value="1"/>
</dbReference>
<dbReference type="AlphaFoldDB" id="A0A3A3Z5U4"/>
<dbReference type="GO" id="GO:0000155">
    <property type="term" value="F:phosphorelay sensor kinase activity"/>
    <property type="evidence" value="ECO:0007669"/>
    <property type="project" value="InterPro"/>
</dbReference>
<feature type="domain" description="Histidine kinase" evidence="15">
    <location>
        <begin position="154"/>
        <end position="370"/>
    </location>
</feature>
<keyword evidence="6" id="KW-0808">Transferase</keyword>
<accession>A0A3A3Z5U4</accession>
<evidence type="ECO:0000256" key="11">
    <source>
        <dbReference type="ARBA" id="ARBA00023136"/>
    </source>
</evidence>
<dbReference type="CDD" id="cd00082">
    <property type="entry name" value="HisKA"/>
    <property type="match status" value="1"/>
</dbReference>
<dbReference type="InterPro" id="IPR036890">
    <property type="entry name" value="HATPase_C_sf"/>
</dbReference>
<dbReference type="GO" id="GO:0016036">
    <property type="term" value="P:cellular response to phosphate starvation"/>
    <property type="evidence" value="ECO:0007669"/>
    <property type="project" value="TreeGrafter"/>
</dbReference>
<evidence type="ECO:0000256" key="1">
    <source>
        <dbReference type="ARBA" id="ARBA00000085"/>
    </source>
</evidence>
<protein>
    <recommendedName>
        <fullName evidence="12">Sensor-like histidine kinase SenX3</fullName>
        <ecNumber evidence="3">2.7.13.3</ecNumber>
    </recommendedName>
</protein>
<evidence type="ECO:0000256" key="2">
    <source>
        <dbReference type="ARBA" id="ARBA00004236"/>
    </source>
</evidence>
<feature type="region of interest" description="Disordered" evidence="13">
    <location>
        <begin position="368"/>
        <end position="389"/>
    </location>
</feature>
<evidence type="ECO:0000256" key="13">
    <source>
        <dbReference type="SAM" id="MobiDB-lite"/>
    </source>
</evidence>
<keyword evidence="17" id="KW-1185">Reference proteome</keyword>
<dbReference type="InterPro" id="IPR003661">
    <property type="entry name" value="HisK_dim/P_dom"/>
</dbReference>
<dbReference type="PANTHER" id="PTHR45453">
    <property type="entry name" value="PHOSPHATE REGULON SENSOR PROTEIN PHOR"/>
    <property type="match status" value="1"/>
</dbReference>
<keyword evidence="8 16" id="KW-0418">Kinase</keyword>
<keyword evidence="9" id="KW-0067">ATP-binding</keyword>
<feature type="signal peptide" evidence="14">
    <location>
        <begin position="1"/>
        <end position="17"/>
    </location>
</feature>
<keyword evidence="5" id="KW-0597">Phosphoprotein</keyword>
<organism evidence="16 17">
    <name type="scientific">Vallicoccus soli</name>
    <dbReference type="NCBI Taxonomy" id="2339232"/>
    <lineage>
        <taxon>Bacteria</taxon>
        <taxon>Bacillati</taxon>
        <taxon>Actinomycetota</taxon>
        <taxon>Actinomycetes</taxon>
        <taxon>Motilibacterales</taxon>
        <taxon>Vallicoccaceae</taxon>
        <taxon>Vallicoccus</taxon>
    </lineage>
</organism>
<dbReference type="GO" id="GO:0005886">
    <property type="term" value="C:plasma membrane"/>
    <property type="evidence" value="ECO:0007669"/>
    <property type="project" value="UniProtKB-SubCell"/>
</dbReference>
<evidence type="ECO:0000256" key="6">
    <source>
        <dbReference type="ARBA" id="ARBA00022679"/>
    </source>
</evidence>
<dbReference type="InterPro" id="IPR003594">
    <property type="entry name" value="HATPase_dom"/>
</dbReference>
<evidence type="ECO:0000256" key="4">
    <source>
        <dbReference type="ARBA" id="ARBA00022475"/>
    </source>
</evidence>
<dbReference type="GO" id="GO:0005524">
    <property type="term" value="F:ATP binding"/>
    <property type="evidence" value="ECO:0007669"/>
    <property type="project" value="UniProtKB-KW"/>
</dbReference>
<dbReference type="InterPro" id="IPR036097">
    <property type="entry name" value="HisK_dim/P_sf"/>
</dbReference>
<dbReference type="OrthoDB" id="9813151at2"/>
<gene>
    <name evidence="16" type="ORF">D5H78_01675</name>
</gene>
<dbReference type="InterPro" id="IPR005467">
    <property type="entry name" value="His_kinase_dom"/>
</dbReference>
<dbReference type="Pfam" id="PF00512">
    <property type="entry name" value="HisKA"/>
    <property type="match status" value="1"/>
</dbReference>
<dbReference type="Pfam" id="PF02518">
    <property type="entry name" value="HATPase_c"/>
    <property type="match status" value="1"/>
</dbReference>
<dbReference type="Gene3D" id="3.30.565.10">
    <property type="entry name" value="Histidine kinase-like ATPase, C-terminal domain"/>
    <property type="match status" value="1"/>
</dbReference>
<dbReference type="GO" id="GO:0004721">
    <property type="term" value="F:phosphoprotein phosphatase activity"/>
    <property type="evidence" value="ECO:0007669"/>
    <property type="project" value="TreeGrafter"/>
</dbReference>
<keyword evidence="7" id="KW-0547">Nucleotide-binding</keyword>
<evidence type="ECO:0000256" key="7">
    <source>
        <dbReference type="ARBA" id="ARBA00022741"/>
    </source>
</evidence>
<evidence type="ECO:0000256" key="14">
    <source>
        <dbReference type="SAM" id="SignalP"/>
    </source>
</evidence>
<dbReference type="PRINTS" id="PR00344">
    <property type="entry name" value="BCTRLSENSOR"/>
</dbReference>
<keyword evidence="10" id="KW-0902">Two-component regulatory system</keyword>
<evidence type="ECO:0000256" key="8">
    <source>
        <dbReference type="ARBA" id="ARBA00022777"/>
    </source>
</evidence>
<dbReference type="EMBL" id="QZEZ01000001">
    <property type="protein sequence ID" value="RJK98348.1"/>
    <property type="molecule type" value="Genomic_DNA"/>
</dbReference>
<dbReference type="CDD" id="cd00075">
    <property type="entry name" value="HATPase"/>
    <property type="match status" value="1"/>
</dbReference>
<dbReference type="SUPFAM" id="SSF55874">
    <property type="entry name" value="ATPase domain of HSP90 chaperone/DNA topoisomerase II/histidine kinase"/>
    <property type="match status" value="1"/>
</dbReference>
<dbReference type="SMART" id="SM00388">
    <property type="entry name" value="HisKA"/>
    <property type="match status" value="1"/>
</dbReference>
<evidence type="ECO:0000313" key="17">
    <source>
        <dbReference type="Proteomes" id="UP000265614"/>
    </source>
</evidence>
<evidence type="ECO:0000256" key="9">
    <source>
        <dbReference type="ARBA" id="ARBA00022840"/>
    </source>
</evidence>
<keyword evidence="11" id="KW-0472">Membrane</keyword>